<name>A0ABR9HTW2_9PSEU</name>
<reference evidence="2 3" key="1">
    <citation type="submission" date="2020-10" db="EMBL/GenBank/DDBJ databases">
        <title>Sequencing the genomes of 1000 actinobacteria strains.</title>
        <authorList>
            <person name="Klenk H.-P."/>
        </authorList>
    </citation>
    <scope>NUCLEOTIDE SEQUENCE [LARGE SCALE GENOMIC DNA]</scope>
    <source>
        <strain evidence="2 3">DSM 44653</strain>
    </source>
</reference>
<accession>A0ABR9HTW2</accession>
<dbReference type="Proteomes" id="UP000631670">
    <property type="component" value="Unassembled WGS sequence"/>
</dbReference>
<comment type="caution">
    <text evidence="2">The sequence shown here is derived from an EMBL/GenBank/DDBJ whole genome shotgun (WGS) entry which is preliminary data.</text>
</comment>
<evidence type="ECO:0000313" key="2">
    <source>
        <dbReference type="EMBL" id="MBE1494373.1"/>
    </source>
</evidence>
<feature type="region of interest" description="Disordered" evidence="1">
    <location>
        <begin position="21"/>
        <end position="54"/>
    </location>
</feature>
<protein>
    <submittedName>
        <fullName evidence="2">Uncharacterized protein</fullName>
    </submittedName>
</protein>
<keyword evidence="3" id="KW-1185">Reference proteome</keyword>
<evidence type="ECO:0000256" key="1">
    <source>
        <dbReference type="SAM" id="MobiDB-lite"/>
    </source>
</evidence>
<organism evidence="2 3">
    <name type="scientific">Amycolatopsis lexingtonensis</name>
    <dbReference type="NCBI Taxonomy" id="218822"/>
    <lineage>
        <taxon>Bacteria</taxon>
        <taxon>Bacillati</taxon>
        <taxon>Actinomycetota</taxon>
        <taxon>Actinomycetes</taxon>
        <taxon>Pseudonocardiales</taxon>
        <taxon>Pseudonocardiaceae</taxon>
        <taxon>Amycolatopsis</taxon>
    </lineage>
</organism>
<proteinExistence type="predicted"/>
<gene>
    <name evidence="2" type="ORF">H4696_001473</name>
</gene>
<dbReference type="EMBL" id="JADBEG010000001">
    <property type="protein sequence ID" value="MBE1494373.1"/>
    <property type="molecule type" value="Genomic_DNA"/>
</dbReference>
<evidence type="ECO:0000313" key="3">
    <source>
        <dbReference type="Proteomes" id="UP000631670"/>
    </source>
</evidence>
<feature type="compositionally biased region" description="Basic and acidic residues" evidence="1">
    <location>
        <begin position="44"/>
        <end position="54"/>
    </location>
</feature>
<sequence>MTLRFLIATVAQTAAVRPPSVLNDSFRSPEVLNESFKTSGPAEPHPETPEGAPR</sequence>